<dbReference type="Proteomes" id="UP000594262">
    <property type="component" value="Unplaced"/>
</dbReference>
<dbReference type="PANTHER" id="PTHR33053:SF26">
    <property type="entry name" value="TRANSPOSASE DOMAIN-CONTAINING PROTEIN"/>
    <property type="match status" value="1"/>
</dbReference>
<organism evidence="1 2">
    <name type="scientific">Clytia hemisphaerica</name>
    <dbReference type="NCBI Taxonomy" id="252671"/>
    <lineage>
        <taxon>Eukaryota</taxon>
        <taxon>Metazoa</taxon>
        <taxon>Cnidaria</taxon>
        <taxon>Hydrozoa</taxon>
        <taxon>Hydroidolina</taxon>
        <taxon>Leptothecata</taxon>
        <taxon>Obeliida</taxon>
        <taxon>Clytiidae</taxon>
        <taxon>Clytia</taxon>
    </lineage>
</organism>
<name>A0A7M6DQ90_9CNID</name>
<reference evidence="1" key="1">
    <citation type="submission" date="2021-01" db="UniProtKB">
        <authorList>
            <consortium name="EnsemblMetazoa"/>
        </authorList>
    </citation>
    <scope>IDENTIFICATION</scope>
</reference>
<dbReference type="OrthoDB" id="5988523at2759"/>
<keyword evidence="2" id="KW-1185">Reference proteome</keyword>
<dbReference type="EnsemblMetazoa" id="CLYHEMT021661.3">
    <property type="protein sequence ID" value="CLYHEMP021661.3"/>
    <property type="gene ID" value="CLYHEMG021661"/>
</dbReference>
<dbReference type="PANTHER" id="PTHR33053">
    <property type="entry name" value="PROTEIN, PUTATIVE-RELATED"/>
    <property type="match status" value="1"/>
</dbReference>
<evidence type="ECO:0008006" key="3">
    <source>
        <dbReference type="Google" id="ProtNLM"/>
    </source>
</evidence>
<proteinExistence type="predicted"/>
<evidence type="ECO:0000313" key="1">
    <source>
        <dbReference type="EnsemblMetazoa" id="CLYHEMP021661.3"/>
    </source>
</evidence>
<sequence>VITIKLVEFCINHKNEFEMSARKRQRMFKKMVDEIFESGYEHHNAVVDGCESESDTSINYENQYQDYETVVDKLDFSEFDYVSSDNEIDECLDVCAQTLKSELASWASKTRLPRDSTNELLGILRNHGIEVPKDSRTLLKTPRSVEVLKKCGGTYFYFGIRNGICSAMNFLSDPVTAIELAVNVDGLPLEKSTSSQFWPILGSINFSEHVFIIAIFHGYSKPDSVEEFLNDFILEATDILQNGLLLRDEFYPFSIKCFICDAPARAFMKCIIGHCGYNACERCEIVGERVENRTVFNKGTYEEKKRTGQDFSAGNYLPNHQKEMSPLLQLGIDCVDQFPLDYMHLVCLGVTKRILMFLMKGPNVCRLSHNLINQISDRLILHNGLMPSDFNRQPRPLSDLCHWKSTEFRQFILYHGPVVLRGIVDSKFYDHFLLLHVAMSLLLKSQVTDDDVNEARDHLKNFVKFSKIYYGSTFNVYNIHSLPHIADDADRYGSLNNVNAFKYENFMQELKKNVRNGTNHVAQIVKRMSERSSNQSNPVKIEKKLKEKLKPHSKNSFFFDTNGDLGVTQHVGEVYVDCKIISRRRLYPFYENPVDSRHLGIFQAKNFFNLESERRLIHHSSISKKAIRLPYKDDFVFFPLLHFFGESKF</sequence>
<accession>A0A7M6DQ90</accession>
<dbReference type="AlphaFoldDB" id="A0A7M6DQ90"/>
<protein>
    <recommendedName>
        <fullName evidence="3">Transposase domain-containing protein</fullName>
    </recommendedName>
</protein>
<evidence type="ECO:0000313" key="2">
    <source>
        <dbReference type="Proteomes" id="UP000594262"/>
    </source>
</evidence>